<keyword evidence="2" id="KW-1185">Reference proteome</keyword>
<proteinExistence type="predicted"/>
<evidence type="ECO:0000256" key="1">
    <source>
        <dbReference type="SAM" id="SignalP"/>
    </source>
</evidence>
<reference evidence="3" key="1">
    <citation type="submission" date="2017-02" db="UniProtKB">
        <authorList>
            <consortium name="WormBaseParasite"/>
        </authorList>
    </citation>
    <scope>IDENTIFICATION</scope>
</reference>
<evidence type="ECO:0000313" key="3">
    <source>
        <dbReference type="WBParaSite" id="SPAL_0001594800.1"/>
    </source>
</evidence>
<dbReference type="AlphaFoldDB" id="A0A0N5CDK4"/>
<organism evidence="2 3">
    <name type="scientific">Strongyloides papillosus</name>
    <name type="common">Intestinal threadworm</name>
    <dbReference type="NCBI Taxonomy" id="174720"/>
    <lineage>
        <taxon>Eukaryota</taxon>
        <taxon>Metazoa</taxon>
        <taxon>Ecdysozoa</taxon>
        <taxon>Nematoda</taxon>
        <taxon>Chromadorea</taxon>
        <taxon>Rhabditida</taxon>
        <taxon>Tylenchina</taxon>
        <taxon>Panagrolaimomorpha</taxon>
        <taxon>Strongyloidoidea</taxon>
        <taxon>Strongyloididae</taxon>
        <taxon>Strongyloides</taxon>
    </lineage>
</organism>
<feature type="signal peptide" evidence="1">
    <location>
        <begin position="1"/>
        <end position="25"/>
    </location>
</feature>
<dbReference type="WBParaSite" id="SPAL_0001594800.1">
    <property type="protein sequence ID" value="SPAL_0001594800.1"/>
    <property type="gene ID" value="SPAL_0001594800"/>
</dbReference>
<keyword evidence="1" id="KW-0732">Signal</keyword>
<name>A0A0N5CDK4_STREA</name>
<accession>A0A0N5CDK4</accession>
<sequence length="101" mass="11737">MMRHLALKHIIVLLIIFNFSTVIQSNQLKAYIPLDNENGDVIFYDMPSLENFYNNLQKYPPSWIMSRRNADEIIIDNVNDILLPPETKRFARIGGSIVMGR</sequence>
<evidence type="ECO:0000313" key="2">
    <source>
        <dbReference type="Proteomes" id="UP000046392"/>
    </source>
</evidence>
<feature type="chain" id="PRO_5005895806" evidence="1">
    <location>
        <begin position="26"/>
        <end position="101"/>
    </location>
</feature>
<protein>
    <submittedName>
        <fullName evidence="3">Secreted protein</fullName>
    </submittedName>
</protein>
<dbReference type="Proteomes" id="UP000046392">
    <property type="component" value="Unplaced"/>
</dbReference>